<dbReference type="Pfam" id="PF11022">
    <property type="entry name" value="ATP19"/>
    <property type="match status" value="1"/>
</dbReference>
<evidence type="ECO:0008006" key="7">
    <source>
        <dbReference type="Google" id="ProtNLM"/>
    </source>
</evidence>
<dbReference type="GeneID" id="54417014"/>
<reference evidence="6" key="2">
    <citation type="submission" date="2020-04" db="EMBL/GenBank/DDBJ databases">
        <authorList>
            <consortium name="NCBI Genome Project"/>
        </authorList>
    </citation>
    <scope>NUCLEOTIDE SEQUENCE</scope>
    <source>
        <strain evidence="6">CBS 781.70</strain>
    </source>
</reference>
<evidence type="ECO:0000313" key="6">
    <source>
        <dbReference type="RefSeq" id="XP_033533716.1"/>
    </source>
</evidence>
<gene>
    <name evidence="4 6" type="ORF">P152DRAFT_398179</name>
</gene>
<dbReference type="RefSeq" id="XP_033533716.1">
    <property type="nucleotide sequence ID" value="XM_033676444.1"/>
</dbReference>
<dbReference type="AlphaFoldDB" id="A0A6G1G1U8"/>
<reference evidence="6" key="3">
    <citation type="submission" date="2025-04" db="UniProtKB">
        <authorList>
            <consortium name="RefSeq"/>
        </authorList>
    </citation>
    <scope>IDENTIFICATION</scope>
    <source>
        <strain evidence="6">CBS 781.70</strain>
    </source>
</reference>
<keyword evidence="2" id="KW-0496">Mitochondrion</keyword>
<dbReference type="OrthoDB" id="2094445at2759"/>
<dbReference type="GO" id="GO:0015986">
    <property type="term" value="P:proton motive force-driven ATP synthesis"/>
    <property type="evidence" value="ECO:0007669"/>
    <property type="project" value="TreeGrafter"/>
</dbReference>
<reference evidence="4 6" key="1">
    <citation type="submission" date="2020-01" db="EMBL/GenBank/DDBJ databases">
        <authorList>
            <consortium name="DOE Joint Genome Institute"/>
            <person name="Haridas S."/>
            <person name="Albert R."/>
            <person name="Binder M."/>
            <person name="Bloem J."/>
            <person name="Labutti K."/>
            <person name="Salamov A."/>
            <person name="Andreopoulos B."/>
            <person name="Baker S.E."/>
            <person name="Barry K."/>
            <person name="Bills G."/>
            <person name="Bluhm B.H."/>
            <person name="Cannon C."/>
            <person name="Castanera R."/>
            <person name="Culley D.E."/>
            <person name="Daum C."/>
            <person name="Ezra D."/>
            <person name="Gonzalez J.B."/>
            <person name="Henrissat B."/>
            <person name="Kuo A."/>
            <person name="Liang C."/>
            <person name="Lipzen A."/>
            <person name="Lutzoni F."/>
            <person name="Magnuson J."/>
            <person name="Mondo S."/>
            <person name="Nolan M."/>
            <person name="Ohm R."/>
            <person name="Pangilinan J."/>
            <person name="Park H.-J."/>
            <person name="Ramirez L."/>
            <person name="Alfaro M."/>
            <person name="Sun H."/>
            <person name="Tritt A."/>
            <person name="Yoshinaga Y."/>
            <person name="Zwiers L.-H."/>
            <person name="Turgeon B.G."/>
            <person name="Goodwin S.B."/>
            <person name="Spatafora J.W."/>
            <person name="Crous P.W."/>
            <person name="Grigoriev I.V."/>
        </authorList>
    </citation>
    <scope>NUCLEOTIDE SEQUENCE</scope>
    <source>
        <strain evidence="4 6">CBS 781.70</strain>
    </source>
</reference>
<evidence type="ECO:0000313" key="5">
    <source>
        <dbReference type="Proteomes" id="UP000504638"/>
    </source>
</evidence>
<name>A0A6G1G1U8_9PEZI</name>
<protein>
    <recommendedName>
        <fullName evidence="7">ATP synthase subunit K, mitochondrial</fullName>
    </recommendedName>
</protein>
<dbReference type="PANTHER" id="PTHR28074">
    <property type="entry name" value="ATP SYNTHASE SUBUNIT K, MITOCHONDRIAL"/>
    <property type="match status" value="1"/>
</dbReference>
<dbReference type="EMBL" id="ML975159">
    <property type="protein sequence ID" value="KAF1812085.1"/>
    <property type="molecule type" value="Genomic_DNA"/>
</dbReference>
<dbReference type="PANTHER" id="PTHR28074:SF1">
    <property type="entry name" value="ATP SYNTHASE SUBUNIT K, MITOCHONDRIAL"/>
    <property type="match status" value="1"/>
</dbReference>
<proteinExistence type="predicted"/>
<dbReference type="GO" id="GO:0031966">
    <property type="term" value="C:mitochondrial membrane"/>
    <property type="evidence" value="ECO:0007669"/>
    <property type="project" value="UniProtKB-SubCell"/>
</dbReference>
<dbReference type="InterPro" id="IPR021278">
    <property type="entry name" value="ATP19"/>
</dbReference>
<dbReference type="Proteomes" id="UP000504638">
    <property type="component" value="Unplaced"/>
</dbReference>
<evidence type="ECO:0000313" key="4">
    <source>
        <dbReference type="EMBL" id="KAF1812085.1"/>
    </source>
</evidence>
<keyword evidence="5" id="KW-1185">Reference proteome</keyword>
<evidence type="ECO:0000256" key="1">
    <source>
        <dbReference type="ARBA" id="ARBA00004325"/>
    </source>
</evidence>
<comment type="subcellular location">
    <subcellularLocation>
        <location evidence="1">Mitochondrion membrane</location>
    </subcellularLocation>
</comment>
<accession>A0A6G1G1U8</accession>
<evidence type="ECO:0000256" key="3">
    <source>
        <dbReference type="ARBA" id="ARBA00023136"/>
    </source>
</evidence>
<keyword evidence="3" id="KW-0472">Membrane</keyword>
<organism evidence="4">
    <name type="scientific">Eremomyces bilateralis CBS 781.70</name>
    <dbReference type="NCBI Taxonomy" id="1392243"/>
    <lineage>
        <taxon>Eukaryota</taxon>
        <taxon>Fungi</taxon>
        <taxon>Dikarya</taxon>
        <taxon>Ascomycota</taxon>
        <taxon>Pezizomycotina</taxon>
        <taxon>Dothideomycetes</taxon>
        <taxon>Dothideomycetes incertae sedis</taxon>
        <taxon>Eremomycetales</taxon>
        <taxon>Eremomycetaceae</taxon>
        <taxon>Eremomyces</taxon>
    </lineage>
</organism>
<evidence type="ECO:0000256" key="2">
    <source>
        <dbReference type="ARBA" id="ARBA00023128"/>
    </source>
</evidence>
<sequence length="71" mass="7533">MGYAHYTILGRQVGAHWLSIATLATVGGGSYLAMGGSKKEEGPALNAGSKDEESFIKNFIKTKESEEKAKA</sequence>